<evidence type="ECO:0000313" key="3">
    <source>
        <dbReference type="Proteomes" id="UP001497623"/>
    </source>
</evidence>
<feature type="non-terminal residue" evidence="2">
    <location>
        <position position="136"/>
    </location>
</feature>
<accession>A0AAV2SIW6</accession>
<organism evidence="2 3">
    <name type="scientific">Meganyctiphanes norvegica</name>
    <name type="common">Northern krill</name>
    <name type="synonym">Thysanopoda norvegica</name>
    <dbReference type="NCBI Taxonomy" id="48144"/>
    <lineage>
        <taxon>Eukaryota</taxon>
        <taxon>Metazoa</taxon>
        <taxon>Ecdysozoa</taxon>
        <taxon>Arthropoda</taxon>
        <taxon>Crustacea</taxon>
        <taxon>Multicrustacea</taxon>
        <taxon>Malacostraca</taxon>
        <taxon>Eumalacostraca</taxon>
        <taxon>Eucarida</taxon>
        <taxon>Euphausiacea</taxon>
        <taxon>Euphausiidae</taxon>
        <taxon>Meganyctiphanes</taxon>
    </lineage>
</organism>
<dbReference type="InterPro" id="IPR001509">
    <property type="entry name" value="Epimerase_deHydtase"/>
</dbReference>
<comment type="caution">
    <text evidence="2">The sequence shown here is derived from an EMBL/GenBank/DDBJ whole genome shotgun (WGS) entry which is preliminary data.</text>
</comment>
<dbReference type="GO" id="GO:0050577">
    <property type="term" value="F:GDP-L-fucose synthase activity"/>
    <property type="evidence" value="ECO:0007669"/>
    <property type="project" value="TreeGrafter"/>
</dbReference>
<dbReference type="PANTHER" id="PTHR43238:SF1">
    <property type="entry name" value="GDP-L-FUCOSE SYNTHASE"/>
    <property type="match status" value="1"/>
</dbReference>
<evidence type="ECO:0000259" key="1">
    <source>
        <dbReference type="Pfam" id="PF01370"/>
    </source>
</evidence>
<dbReference type="EMBL" id="CAXKWB010071735">
    <property type="protein sequence ID" value="CAL4195445.1"/>
    <property type="molecule type" value="Genomic_DNA"/>
</dbReference>
<dbReference type="AlphaFoldDB" id="A0AAV2SIW6"/>
<protein>
    <recommendedName>
        <fullName evidence="1">NAD-dependent epimerase/dehydratase domain-containing protein</fullName>
    </recommendedName>
</protein>
<evidence type="ECO:0000313" key="2">
    <source>
        <dbReference type="EMBL" id="CAL4195445.1"/>
    </source>
</evidence>
<reference evidence="2 3" key="1">
    <citation type="submission" date="2024-05" db="EMBL/GenBank/DDBJ databases">
        <authorList>
            <person name="Wallberg A."/>
        </authorList>
    </citation>
    <scope>NUCLEOTIDE SEQUENCE [LARGE SCALE GENOMIC DNA]</scope>
</reference>
<keyword evidence="3" id="KW-1185">Reference proteome</keyword>
<dbReference type="SUPFAM" id="SSF51735">
    <property type="entry name" value="NAD(P)-binding Rossmann-fold domains"/>
    <property type="match status" value="1"/>
</dbReference>
<name>A0AAV2SIW6_MEGNR</name>
<dbReference type="Proteomes" id="UP001497623">
    <property type="component" value="Unassembled WGS sequence"/>
</dbReference>
<proteinExistence type="predicted"/>
<dbReference type="Gene3D" id="3.40.50.720">
    <property type="entry name" value="NAD(P)-binding Rossmann-like Domain"/>
    <property type="match status" value="1"/>
</dbReference>
<dbReference type="InterPro" id="IPR036291">
    <property type="entry name" value="NAD(P)-bd_dom_sf"/>
</dbReference>
<sequence length="136" mass="15287">MSTTMDKKVILVTGGSGMVGQAIQNVVKKQNPVDEKWIFLSSKDANLLDTQATNDVFDKYKPTHVIHLAAVVGGLYSNLGQNLIKMRLNLKINDNVFEATRLYKCRKIVSCMSTCIFPDETTLPLDESMMEHCDRF</sequence>
<dbReference type="PANTHER" id="PTHR43238">
    <property type="entry name" value="GDP-L-FUCOSE SYNTHASE"/>
    <property type="match status" value="1"/>
</dbReference>
<gene>
    <name evidence="2" type="ORF">MNOR_LOCUS37051</name>
</gene>
<dbReference type="Pfam" id="PF01370">
    <property type="entry name" value="Epimerase"/>
    <property type="match status" value="1"/>
</dbReference>
<feature type="domain" description="NAD-dependent epimerase/dehydratase" evidence="1">
    <location>
        <begin position="10"/>
        <end position="129"/>
    </location>
</feature>